<dbReference type="AlphaFoldDB" id="A0A2N1UMS8"/>
<reference evidence="1 2" key="1">
    <citation type="journal article" date="2017" name="ISME J.">
        <title>Potential for microbial H2 and metal transformations associated with novel bacteria and archaea in deep terrestrial subsurface sediments.</title>
        <authorList>
            <person name="Hernsdorf A.W."/>
            <person name="Amano Y."/>
            <person name="Miyakawa K."/>
            <person name="Ise K."/>
            <person name="Suzuki Y."/>
            <person name="Anantharaman K."/>
            <person name="Probst A."/>
            <person name="Burstein D."/>
            <person name="Thomas B.C."/>
            <person name="Banfield J.F."/>
        </authorList>
    </citation>
    <scope>NUCLEOTIDE SEQUENCE [LARGE SCALE GENOMIC DNA]</scope>
    <source>
        <strain evidence="1">HGW-Kuenenbacteria-1</strain>
    </source>
</reference>
<name>A0A2N1UMS8_9BACT</name>
<dbReference type="Proteomes" id="UP000233414">
    <property type="component" value="Unassembled WGS sequence"/>
</dbReference>
<comment type="caution">
    <text evidence="1">The sequence shown here is derived from an EMBL/GenBank/DDBJ whole genome shotgun (WGS) entry which is preliminary data.</text>
</comment>
<proteinExistence type="predicted"/>
<protein>
    <submittedName>
        <fullName evidence="1">Uncharacterized protein</fullName>
    </submittedName>
</protein>
<organism evidence="1 2">
    <name type="scientific">Candidatus Kuenenbacteria bacterium HGW-Kuenenbacteria-1</name>
    <dbReference type="NCBI Taxonomy" id="2013812"/>
    <lineage>
        <taxon>Bacteria</taxon>
        <taxon>Candidatus Kueneniibacteriota</taxon>
    </lineage>
</organism>
<sequence length="567" mass="58224">SIDGTGNSNVSAFSGDLALSTLTSGNVNITSAGTIGLTGNTGITGTLAVSGITQIGGGYSSTGTTITDTGNISANGNLIIDGTSTLTGKTTIENALDINANVLQELVTYDKVLTALAPYGENEFSITRNITGGTNNLSGDLLRVIDTSTTTGINTANLLNLLVNSDEKFTVDTTGKLVMDGDLRVGSSTYLGDSNSDTTTIRGQIILTDSSSTYPILFGTDTNLYRSSSDTLKTDDNLEVVLTTKLLGTTQIGGGYGSTGVTISDNGNIDTNGNLRVNGTTNLGDGSGNDDVTIDTGADGYFRLTSPSLNISSTGNITNNNANLTIKTFDTTGTGDYNLTLDADSGSIWLASLDTLKGTGDLILNGANSKIDIGPTSGTTAVSNFYGPVAIGSATIPKTLTTNGFLDAKGAVNLGDGEDAIIINGSTLTVNDNILPGGVYSLGDATHFWDTAYITNLNVTSSNIGGSLYETFTINADNATADLEDVNLAFERGTTTPNAIIKWDATNDRFDFNQPVYLQNNLTVTGATTLNGNTLVSGTNTFTVGTGATILNGTATLNGTTIVNSTL</sequence>
<evidence type="ECO:0000313" key="2">
    <source>
        <dbReference type="Proteomes" id="UP000233414"/>
    </source>
</evidence>
<gene>
    <name evidence="1" type="ORF">CVV26_03475</name>
</gene>
<feature type="non-terminal residue" evidence="1">
    <location>
        <position position="1"/>
    </location>
</feature>
<accession>A0A2N1UMS8</accession>
<dbReference type="EMBL" id="PGYQ01000027">
    <property type="protein sequence ID" value="PKL71942.1"/>
    <property type="molecule type" value="Genomic_DNA"/>
</dbReference>
<feature type="non-terminal residue" evidence="1">
    <location>
        <position position="567"/>
    </location>
</feature>
<evidence type="ECO:0000313" key="1">
    <source>
        <dbReference type="EMBL" id="PKL71942.1"/>
    </source>
</evidence>